<keyword evidence="4" id="KW-1185">Reference proteome</keyword>
<dbReference type="Gene3D" id="3.40.50.620">
    <property type="entry name" value="HUPs"/>
    <property type="match status" value="1"/>
</dbReference>
<dbReference type="RefSeq" id="WP_335963999.1">
    <property type="nucleotide sequence ID" value="NZ_JAXBLX010000072.1"/>
</dbReference>
<keyword evidence="1" id="KW-1133">Transmembrane helix</keyword>
<dbReference type="Pfam" id="PF02698">
    <property type="entry name" value="DUF218"/>
    <property type="match status" value="1"/>
</dbReference>
<proteinExistence type="predicted"/>
<gene>
    <name evidence="3" type="ORF">ACFFHM_17915</name>
</gene>
<feature type="domain" description="DUF218" evidence="2">
    <location>
        <begin position="65"/>
        <end position="193"/>
    </location>
</feature>
<evidence type="ECO:0000259" key="2">
    <source>
        <dbReference type="Pfam" id="PF02698"/>
    </source>
</evidence>
<dbReference type="PANTHER" id="PTHR30336">
    <property type="entry name" value="INNER MEMBRANE PROTEIN, PROBABLE PERMEASE"/>
    <property type="match status" value="1"/>
</dbReference>
<dbReference type="CDD" id="cd06259">
    <property type="entry name" value="YdcF-like"/>
    <property type="match status" value="1"/>
</dbReference>
<dbReference type="InterPro" id="IPR014729">
    <property type="entry name" value="Rossmann-like_a/b/a_fold"/>
</dbReference>
<dbReference type="InterPro" id="IPR003848">
    <property type="entry name" value="DUF218"/>
</dbReference>
<name>A0ABV6KG79_9BACI</name>
<evidence type="ECO:0000313" key="4">
    <source>
        <dbReference type="Proteomes" id="UP001589838"/>
    </source>
</evidence>
<evidence type="ECO:0000256" key="1">
    <source>
        <dbReference type="SAM" id="Phobius"/>
    </source>
</evidence>
<accession>A0ABV6KG79</accession>
<evidence type="ECO:0000313" key="3">
    <source>
        <dbReference type="EMBL" id="MFC0472313.1"/>
    </source>
</evidence>
<sequence length="217" mass="24797">MTTLFNKIYFYRNQNREWTGTKVKLKKIMLLAVIIIAPLIFLYIMVNQIQMYRYSQMEVPDNSEYLIILGARVKGTEPSVSLLHRIQVAAKYLQENQHTIAIASGGQGPGEEISEAEAIQRALIEEGIDRQRIKIENKSTSTFENISFSKEHIPDSSVVGIIVTNDYHLYRATLIANDHELNVRGLPAKAPISVIFQSYIREHLALTKYFLTKIIDL</sequence>
<organism evidence="3 4">
    <name type="scientific">Halalkalibacter kiskunsagensis</name>
    <dbReference type="NCBI Taxonomy" id="1548599"/>
    <lineage>
        <taxon>Bacteria</taxon>
        <taxon>Bacillati</taxon>
        <taxon>Bacillota</taxon>
        <taxon>Bacilli</taxon>
        <taxon>Bacillales</taxon>
        <taxon>Bacillaceae</taxon>
        <taxon>Halalkalibacter</taxon>
    </lineage>
</organism>
<keyword evidence="1" id="KW-0812">Transmembrane</keyword>
<dbReference type="PANTHER" id="PTHR30336:SF4">
    <property type="entry name" value="ENVELOPE BIOGENESIS FACTOR ELYC"/>
    <property type="match status" value="1"/>
</dbReference>
<keyword evidence="1" id="KW-0472">Membrane</keyword>
<comment type="caution">
    <text evidence="3">The sequence shown here is derived from an EMBL/GenBank/DDBJ whole genome shotgun (WGS) entry which is preliminary data.</text>
</comment>
<dbReference type="Proteomes" id="UP001589838">
    <property type="component" value="Unassembled WGS sequence"/>
</dbReference>
<reference evidence="3 4" key="1">
    <citation type="submission" date="2024-09" db="EMBL/GenBank/DDBJ databases">
        <authorList>
            <person name="Sun Q."/>
            <person name="Mori K."/>
        </authorList>
    </citation>
    <scope>NUCLEOTIDE SEQUENCE [LARGE SCALE GENOMIC DNA]</scope>
    <source>
        <strain evidence="3 4">NCAIM B.02610</strain>
    </source>
</reference>
<dbReference type="InterPro" id="IPR051599">
    <property type="entry name" value="Cell_Envelope_Assoc"/>
</dbReference>
<protein>
    <submittedName>
        <fullName evidence="3">YdcF family protein</fullName>
    </submittedName>
</protein>
<dbReference type="EMBL" id="JBHLUX010000071">
    <property type="protein sequence ID" value="MFC0472313.1"/>
    <property type="molecule type" value="Genomic_DNA"/>
</dbReference>
<feature type="transmembrane region" description="Helical" evidence="1">
    <location>
        <begin position="28"/>
        <end position="46"/>
    </location>
</feature>